<proteinExistence type="predicted"/>
<evidence type="ECO:0000256" key="1">
    <source>
        <dbReference type="SAM" id="Coils"/>
    </source>
</evidence>
<evidence type="ECO:0000313" key="4">
    <source>
        <dbReference type="Proteomes" id="UP000298061"/>
    </source>
</evidence>
<name>A0A4Z0ABD5_9AGAM</name>
<reference evidence="3 4" key="1">
    <citation type="submission" date="2019-02" db="EMBL/GenBank/DDBJ databases">
        <title>Genome sequencing of the rare red list fungi Hericium alpestre (H. flagellum).</title>
        <authorList>
            <person name="Buettner E."/>
            <person name="Kellner H."/>
        </authorList>
    </citation>
    <scope>NUCLEOTIDE SEQUENCE [LARGE SCALE GENOMIC DNA]</scope>
    <source>
        <strain evidence="3 4">DSM 108284</strain>
    </source>
</reference>
<keyword evidence="1" id="KW-0175">Coiled coil</keyword>
<dbReference type="Proteomes" id="UP000298061">
    <property type="component" value="Unassembled WGS sequence"/>
</dbReference>
<feature type="region of interest" description="Disordered" evidence="2">
    <location>
        <begin position="133"/>
        <end position="163"/>
    </location>
</feature>
<feature type="compositionally biased region" description="Polar residues" evidence="2">
    <location>
        <begin position="1"/>
        <end position="40"/>
    </location>
</feature>
<feature type="compositionally biased region" description="Low complexity" evidence="2">
    <location>
        <begin position="56"/>
        <end position="75"/>
    </location>
</feature>
<feature type="region of interest" description="Disordered" evidence="2">
    <location>
        <begin position="1"/>
        <end position="108"/>
    </location>
</feature>
<evidence type="ECO:0000256" key="2">
    <source>
        <dbReference type="SAM" id="MobiDB-lite"/>
    </source>
</evidence>
<accession>A0A4Z0ABD5</accession>
<organism evidence="3 4">
    <name type="scientific">Hericium alpestre</name>
    <dbReference type="NCBI Taxonomy" id="135208"/>
    <lineage>
        <taxon>Eukaryota</taxon>
        <taxon>Fungi</taxon>
        <taxon>Dikarya</taxon>
        <taxon>Basidiomycota</taxon>
        <taxon>Agaricomycotina</taxon>
        <taxon>Agaricomycetes</taxon>
        <taxon>Russulales</taxon>
        <taxon>Hericiaceae</taxon>
        <taxon>Hericium</taxon>
    </lineage>
</organism>
<feature type="compositionally biased region" description="Basic and acidic residues" evidence="2">
    <location>
        <begin position="143"/>
        <end position="163"/>
    </location>
</feature>
<protein>
    <submittedName>
        <fullName evidence="3">Uncharacterized protein</fullName>
    </submittedName>
</protein>
<gene>
    <name evidence="3" type="ORF">EWM64_g346</name>
</gene>
<feature type="coiled-coil region" evidence="1">
    <location>
        <begin position="224"/>
        <end position="251"/>
    </location>
</feature>
<dbReference type="EMBL" id="SFCI01000016">
    <property type="protein sequence ID" value="TFY83657.1"/>
    <property type="molecule type" value="Genomic_DNA"/>
</dbReference>
<dbReference type="AlphaFoldDB" id="A0A4Z0ABD5"/>
<sequence length="259" mass="29287">MLTSSTNDQNHNSYPTNTQSYQRTGTSYQSTPTADWNSFSYHDPLARPSNSYTMDSAPQHAAAASSSTSQAVPSANPASSEKRTKASKPAASTARRPKDSNADMNSKMGRWRLGKDAPAQAQSQLFAVGELKRKVRASSPPETTREAEAVTKKAKESERSRNGRAELREDIAKLTEKLPLRLRYYKDKPSNKNVANAVTYIDEQNARIGRLEVEVEIFDLRIRNQALRNENELQRDRLTEKDSRIRELEERQLWQYPNP</sequence>
<comment type="caution">
    <text evidence="3">The sequence shown here is derived from an EMBL/GenBank/DDBJ whole genome shotgun (WGS) entry which is preliminary data.</text>
</comment>
<keyword evidence="4" id="KW-1185">Reference proteome</keyword>
<evidence type="ECO:0000313" key="3">
    <source>
        <dbReference type="EMBL" id="TFY83657.1"/>
    </source>
</evidence>